<dbReference type="GO" id="GO:0006508">
    <property type="term" value="P:proteolysis"/>
    <property type="evidence" value="ECO:0007669"/>
    <property type="project" value="UniProtKB-KW"/>
</dbReference>
<dbReference type="InterPro" id="IPR023828">
    <property type="entry name" value="Peptidase_S8_Ser-AS"/>
</dbReference>
<name>A0A401XJB8_9FLAO</name>
<dbReference type="InterPro" id="IPR036852">
    <property type="entry name" value="Peptidase_S8/S53_dom_sf"/>
</dbReference>
<dbReference type="InterPro" id="IPR050131">
    <property type="entry name" value="Peptidase_S8_subtilisin-like"/>
</dbReference>
<dbReference type="PROSITE" id="PS51892">
    <property type="entry name" value="SUBTILASE"/>
    <property type="match status" value="1"/>
</dbReference>
<dbReference type="PANTHER" id="PTHR43806:SF67">
    <property type="entry name" value="EGF-LIKE DOMAIN-CONTAINING PROTEIN"/>
    <property type="match status" value="1"/>
</dbReference>
<organism evidence="7 8">
    <name type="scientific">Thermaurantimonas aggregans</name>
    <dbReference type="NCBI Taxonomy" id="2173829"/>
    <lineage>
        <taxon>Bacteria</taxon>
        <taxon>Pseudomonadati</taxon>
        <taxon>Bacteroidota</taxon>
        <taxon>Flavobacteriia</taxon>
        <taxon>Flavobacteriales</taxon>
        <taxon>Schleiferiaceae</taxon>
        <taxon>Thermaurantimonas</taxon>
    </lineage>
</organism>
<gene>
    <name evidence="7" type="ORF">JCM31826_05750</name>
</gene>
<evidence type="ECO:0000256" key="4">
    <source>
        <dbReference type="ARBA" id="ARBA00022825"/>
    </source>
</evidence>
<keyword evidence="3 5" id="KW-0378">Hydrolase</keyword>
<evidence type="ECO:0000256" key="1">
    <source>
        <dbReference type="ARBA" id="ARBA00011073"/>
    </source>
</evidence>
<dbReference type="InterPro" id="IPR015500">
    <property type="entry name" value="Peptidase_S8_subtilisin-rel"/>
</dbReference>
<accession>A0A401XJB8</accession>
<keyword evidence="2 5" id="KW-0645">Protease</keyword>
<dbReference type="SUPFAM" id="SSF52743">
    <property type="entry name" value="Subtilisin-like"/>
    <property type="match status" value="1"/>
</dbReference>
<evidence type="ECO:0000313" key="7">
    <source>
        <dbReference type="EMBL" id="GCD77093.1"/>
    </source>
</evidence>
<evidence type="ECO:0000256" key="5">
    <source>
        <dbReference type="PROSITE-ProRule" id="PRU01240"/>
    </source>
</evidence>
<dbReference type="AlphaFoldDB" id="A0A401XJB8"/>
<evidence type="ECO:0000256" key="3">
    <source>
        <dbReference type="ARBA" id="ARBA00022801"/>
    </source>
</evidence>
<comment type="caution">
    <text evidence="7">The sequence shown here is derived from an EMBL/GenBank/DDBJ whole genome shotgun (WGS) entry which is preliminary data.</text>
</comment>
<feature type="active site" description="Charge relay system" evidence="5">
    <location>
        <position position="361"/>
    </location>
</feature>
<feature type="active site" description="Charge relay system" evidence="5">
    <location>
        <position position="148"/>
    </location>
</feature>
<proteinExistence type="inferred from homology"/>
<protein>
    <submittedName>
        <fullName evidence="7">Serine protease</fullName>
    </submittedName>
</protein>
<sequence>MAQPKNRYWVEFAYKGTSFDPFTYFDSKAIERRINNNVPLCDSSDFPVNEVFLEHLTSSNAEVIYASRWLNAAYIIADDVTIDQIREFNFVKSAKKVESQLVISSLYTEALDDQNLQELAERQITLMKGQLFAEKGITGKGVRIAIFDGGFPNVDRHPAFEHIRSQNRILATFDFTKNKQHAYRGNSHGLSTFSNIGGKFGKLFLGLAPDAEYLLAITEVNREIFKEEVWWVAAAEWADQMGAQIINSSLGYTEPRYTPQQMNGRHTMVSKVANMAVAKGILVINSAGNEGDDFNWQIIGSPADADSVLSVGGVNPYTGLKIDFSSFGPTAERKLKPNVAASGTTVAAKGADGYRRVNGTSFSAPLITGFAACVMQLYPGLKAMEYFDKIQQSAHLYPYFDYAHGYGVPQADFFYTEKKESKTFSAAFVPTSILKSVHSFEKKNNQEEEKSITREIKIALPKEHSTTSSFKAFDYFYYHIANAKNELVDYEVLIPVKEFTIPISHPDAVIFRAFYQGYFIELILKNE</sequence>
<dbReference type="Pfam" id="PF00082">
    <property type="entry name" value="Peptidase_S8"/>
    <property type="match status" value="1"/>
</dbReference>
<dbReference type="Gene3D" id="3.40.50.200">
    <property type="entry name" value="Peptidase S8/S53 domain"/>
    <property type="match status" value="1"/>
</dbReference>
<dbReference type="InterPro" id="IPR000209">
    <property type="entry name" value="Peptidase_S8/S53_dom"/>
</dbReference>
<feature type="domain" description="Peptidase S8/S53" evidence="6">
    <location>
        <begin position="139"/>
        <end position="407"/>
    </location>
</feature>
<dbReference type="PROSITE" id="PS00138">
    <property type="entry name" value="SUBTILASE_SER"/>
    <property type="match status" value="1"/>
</dbReference>
<dbReference type="PANTHER" id="PTHR43806">
    <property type="entry name" value="PEPTIDASE S8"/>
    <property type="match status" value="1"/>
</dbReference>
<evidence type="ECO:0000313" key="8">
    <source>
        <dbReference type="Proteomes" id="UP000286715"/>
    </source>
</evidence>
<dbReference type="Proteomes" id="UP000286715">
    <property type="component" value="Unassembled WGS sequence"/>
</dbReference>
<dbReference type="EMBL" id="BHZE01000004">
    <property type="protein sequence ID" value="GCD77093.1"/>
    <property type="molecule type" value="Genomic_DNA"/>
</dbReference>
<evidence type="ECO:0000259" key="6">
    <source>
        <dbReference type="Pfam" id="PF00082"/>
    </source>
</evidence>
<keyword evidence="8" id="KW-1185">Reference proteome</keyword>
<evidence type="ECO:0000256" key="2">
    <source>
        <dbReference type="ARBA" id="ARBA00022670"/>
    </source>
</evidence>
<feature type="active site" description="Charge relay system" evidence="5">
    <location>
        <position position="188"/>
    </location>
</feature>
<comment type="similarity">
    <text evidence="1 5">Belongs to the peptidase S8 family.</text>
</comment>
<dbReference type="GO" id="GO:0004252">
    <property type="term" value="F:serine-type endopeptidase activity"/>
    <property type="evidence" value="ECO:0007669"/>
    <property type="project" value="UniProtKB-UniRule"/>
</dbReference>
<keyword evidence="4 5" id="KW-0720">Serine protease</keyword>
<dbReference type="PRINTS" id="PR00723">
    <property type="entry name" value="SUBTILISIN"/>
</dbReference>
<reference evidence="7 8" key="1">
    <citation type="submission" date="2018-11" db="EMBL/GenBank/DDBJ databases">
        <title>Schleiferia aggregans sp. nov., a moderately thermophilic heterotrophic bacterium isolated from microbial mats at a terrestrial hot spring.</title>
        <authorList>
            <person name="Iino T."/>
            <person name="Ohkuma M."/>
            <person name="Haruta S."/>
        </authorList>
    </citation>
    <scope>NUCLEOTIDE SEQUENCE [LARGE SCALE GENOMIC DNA]</scope>
    <source>
        <strain evidence="7 8">LA</strain>
    </source>
</reference>